<proteinExistence type="predicted"/>
<accession>X1R8S1</accession>
<gene>
    <name evidence="1" type="ORF">S12H4_05341</name>
</gene>
<dbReference type="EMBL" id="BARW01001752">
    <property type="protein sequence ID" value="GAI63436.1"/>
    <property type="molecule type" value="Genomic_DNA"/>
</dbReference>
<dbReference type="AlphaFoldDB" id="X1R8S1"/>
<organism evidence="1">
    <name type="scientific">marine sediment metagenome</name>
    <dbReference type="NCBI Taxonomy" id="412755"/>
    <lineage>
        <taxon>unclassified sequences</taxon>
        <taxon>metagenomes</taxon>
        <taxon>ecological metagenomes</taxon>
    </lineage>
</organism>
<sequence length="62" mass="7563">MYLRYFGYIVEYYNDIYKFVVEMDSKGYFESDFSDYYTGVLRCYSKLFGIESKEPIKPIYTL</sequence>
<name>X1R8S1_9ZZZZ</name>
<comment type="caution">
    <text evidence="1">The sequence shown here is derived from an EMBL/GenBank/DDBJ whole genome shotgun (WGS) entry which is preliminary data.</text>
</comment>
<reference evidence="1" key="1">
    <citation type="journal article" date="2014" name="Front. Microbiol.">
        <title>High frequency of phylogenetically diverse reductive dehalogenase-homologous genes in deep subseafloor sedimentary metagenomes.</title>
        <authorList>
            <person name="Kawai M."/>
            <person name="Futagami T."/>
            <person name="Toyoda A."/>
            <person name="Takaki Y."/>
            <person name="Nishi S."/>
            <person name="Hori S."/>
            <person name="Arai W."/>
            <person name="Tsubouchi T."/>
            <person name="Morono Y."/>
            <person name="Uchiyama I."/>
            <person name="Ito T."/>
            <person name="Fujiyama A."/>
            <person name="Inagaki F."/>
            <person name="Takami H."/>
        </authorList>
    </citation>
    <scope>NUCLEOTIDE SEQUENCE</scope>
    <source>
        <strain evidence="1">Expedition CK06-06</strain>
    </source>
</reference>
<protein>
    <submittedName>
        <fullName evidence="1">Uncharacterized protein</fullName>
    </submittedName>
</protein>
<evidence type="ECO:0000313" key="1">
    <source>
        <dbReference type="EMBL" id="GAI63436.1"/>
    </source>
</evidence>